<dbReference type="GO" id="GO:0005886">
    <property type="term" value="C:plasma membrane"/>
    <property type="evidence" value="ECO:0007669"/>
    <property type="project" value="UniProtKB-SubCell"/>
</dbReference>
<keyword evidence="7 10" id="KW-0472">Membrane</keyword>
<evidence type="ECO:0000256" key="9">
    <source>
        <dbReference type="ARBA" id="ARBA00023224"/>
    </source>
</evidence>
<accession>A0A4S2KAW8</accession>
<protein>
    <submittedName>
        <fullName evidence="11">Odorant receptor</fullName>
    </submittedName>
</protein>
<feature type="transmembrane region" description="Helical" evidence="10">
    <location>
        <begin position="114"/>
        <end position="136"/>
    </location>
</feature>
<dbReference type="GO" id="GO:0007165">
    <property type="term" value="P:signal transduction"/>
    <property type="evidence" value="ECO:0007669"/>
    <property type="project" value="UniProtKB-KW"/>
</dbReference>
<keyword evidence="6 10" id="KW-1133">Transmembrane helix</keyword>
<dbReference type="PANTHER" id="PTHR21137">
    <property type="entry name" value="ODORANT RECEPTOR"/>
    <property type="match status" value="1"/>
</dbReference>
<dbReference type="GO" id="GO:0004984">
    <property type="term" value="F:olfactory receptor activity"/>
    <property type="evidence" value="ECO:0007669"/>
    <property type="project" value="InterPro"/>
</dbReference>
<keyword evidence="9" id="KW-0807">Transducer</keyword>
<evidence type="ECO:0000313" key="12">
    <source>
        <dbReference type="Proteomes" id="UP000310200"/>
    </source>
</evidence>
<sequence>MLNVENSDEFTDSLYMMLTVFVAGYKQVYMWIDRKNIMMIINLFYEKPFAAGDTRELMIQQKFEKIVKNSTLRYLMVILSAIISIIVTSVFTAFMSKNLTYKAWVPFNYSHPVLYFLVYCHQLIGMATSGIVNAGCEGMICGLLLHLCCQLEILEYRLTKMADDENILRDCVYHHNRIFELVSYSLQLASNVFNVKWSGLSNSSKKGLLIIMKRATIPIEFSSAHIITMNLESFVAVSIRQLRQILLLNALKNVTEFCQSIPNFLAIPDCTFERIRRLAAWSAYARGIQYSCRSAFQSHET</sequence>
<feature type="transmembrane region" description="Helical" evidence="10">
    <location>
        <begin position="14"/>
        <end position="32"/>
    </location>
</feature>
<evidence type="ECO:0000256" key="4">
    <source>
        <dbReference type="ARBA" id="ARBA00022692"/>
    </source>
</evidence>
<dbReference type="AlphaFoldDB" id="A0A4S2KAW8"/>
<feature type="transmembrane region" description="Helical" evidence="10">
    <location>
        <begin position="72"/>
        <end position="94"/>
    </location>
</feature>
<reference evidence="11 12" key="1">
    <citation type="journal article" date="2019" name="Philos. Trans. R. Soc. Lond., B, Biol. Sci.">
        <title>Ant behaviour and brain gene expression of defending hosts depend on the ecological success of the intruding social parasite.</title>
        <authorList>
            <person name="Kaur R."/>
            <person name="Stoldt M."/>
            <person name="Jongepier E."/>
            <person name="Feldmeyer B."/>
            <person name="Menzel F."/>
            <person name="Bornberg-Bauer E."/>
            <person name="Foitzik S."/>
        </authorList>
    </citation>
    <scope>NUCLEOTIDE SEQUENCE [LARGE SCALE GENOMIC DNA]</scope>
    <source>
        <tissue evidence="11">Whole body</tissue>
    </source>
</reference>
<dbReference type="EMBL" id="QBLH01002927">
    <property type="protein sequence ID" value="TGZ46180.1"/>
    <property type="molecule type" value="Genomic_DNA"/>
</dbReference>
<evidence type="ECO:0000256" key="7">
    <source>
        <dbReference type="ARBA" id="ARBA00023136"/>
    </source>
</evidence>
<gene>
    <name evidence="11" type="ORF">DBV15_06524</name>
</gene>
<evidence type="ECO:0000256" key="5">
    <source>
        <dbReference type="ARBA" id="ARBA00022725"/>
    </source>
</evidence>
<evidence type="ECO:0000256" key="1">
    <source>
        <dbReference type="ARBA" id="ARBA00004651"/>
    </source>
</evidence>
<keyword evidence="12" id="KW-1185">Reference proteome</keyword>
<keyword evidence="5" id="KW-0552">Olfaction</keyword>
<dbReference type="PANTHER" id="PTHR21137:SF35">
    <property type="entry name" value="ODORANT RECEPTOR 19A-RELATED"/>
    <property type="match status" value="1"/>
</dbReference>
<organism evidence="11 12">
    <name type="scientific">Temnothorax longispinosus</name>
    <dbReference type="NCBI Taxonomy" id="300112"/>
    <lineage>
        <taxon>Eukaryota</taxon>
        <taxon>Metazoa</taxon>
        <taxon>Ecdysozoa</taxon>
        <taxon>Arthropoda</taxon>
        <taxon>Hexapoda</taxon>
        <taxon>Insecta</taxon>
        <taxon>Pterygota</taxon>
        <taxon>Neoptera</taxon>
        <taxon>Endopterygota</taxon>
        <taxon>Hymenoptera</taxon>
        <taxon>Apocrita</taxon>
        <taxon>Aculeata</taxon>
        <taxon>Formicoidea</taxon>
        <taxon>Formicidae</taxon>
        <taxon>Myrmicinae</taxon>
        <taxon>Temnothorax</taxon>
    </lineage>
</organism>
<evidence type="ECO:0000256" key="2">
    <source>
        <dbReference type="ARBA" id="ARBA00022475"/>
    </source>
</evidence>
<dbReference type="GO" id="GO:0005549">
    <property type="term" value="F:odorant binding"/>
    <property type="evidence" value="ECO:0007669"/>
    <property type="project" value="InterPro"/>
</dbReference>
<evidence type="ECO:0000256" key="3">
    <source>
        <dbReference type="ARBA" id="ARBA00022606"/>
    </source>
</evidence>
<evidence type="ECO:0000313" key="11">
    <source>
        <dbReference type="EMBL" id="TGZ46180.1"/>
    </source>
</evidence>
<keyword evidence="8 11" id="KW-0675">Receptor</keyword>
<evidence type="ECO:0000256" key="10">
    <source>
        <dbReference type="SAM" id="Phobius"/>
    </source>
</evidence>
<comment type="subcellular location">
    <subcellularLocation>
        <location evidence="1">Cell membrane</location>
        <topology evidence="1">Multi-pass membrane protein</topology>
    </subcellularLocation>
</comment>
<dbReference type="Proteomes" id="UP000310200">
    <property type="component" value="Unassembled WGS sequence"/>
</dbReference>
<name>A0A4S2KAW8_9HYME</name>
<comment type="caution">
    <text evidence="11">The sequence shown here is derived from an EMBL/GenBank/DDBJ whole genome shotgun (WGS) entry which is preliminary data.</text>
</comment>
<keyword evidence="2" id="KW-1003">Cell membrane</keyword>
<dbReference type="InterPro" id="IPR004117">
    <property type="entry name" value="7tm6_olfct_rcpt"/>
</dbReference>
<evidence type="ECO:0000256" key="8">
    <source>
        <dbReference type="ARBA" id="ARBA00023170"/>
    </source>
</evidence>
<dbReference type="Pfam" id="PF02949">
    <property type="entry name" value="7tm_6"/>
    <property type="match status" value="1"/>
</dbReference>
<keyword evidence="4 10" id="KW-0812">Transmembrane</keyword>
<proteinExistence type="predicted"/>
<keyword evidence="3" id="KW-0716">Sensory transduction</keyword>
<evidence type="ECO:0000256" key="6">
    <source>
        <dbReference type="ARBA" id="ARBA00022989"/>
    </source>
</evidence>